<feature type="compositionally biased region" description="Polar residues" evidence="1">
    <location>
        <begin position="1"/>
        <end position="11"/>
    </location>
</feature>
<evidence type="ECO:0000256" key="1">
    <source>
        <dbReference type="SAM" id="MobiDB-lite"/>
    </source>
</evidence>
<proteinExistence type="predicted"/>
<feature type="region of interest" description="Disordered" evidence="1">
    <location>
        <begin position="94"/>
        <end position="117"/>
    </location>
</feature>
<organism evidence="2 3">
    <name type="scientific">Trifolium medium</name>
    <dbReference type="NCBI Taxonomy" id="97028"/>
    <lineage>
        <taxon>Eukaryota</taxon>
        <taxon>Viridiplantae</taxon>
        <taxon>Streptophyta</taxon>
        <taxon>Embryophyta</taxon>
        <taxon>Tracheophyta</taxon>
        <taxon>Spermatophyta</taxon>
        <taxon>Magnoliopsida</taxon>
        <taxon>eudicotyledons</taxon>
        <taxon>Gunneridae</taxon>
        <taxon>Pentapetalae</taxon>
        <taxon>rosids</taxon>
        <taxon>fabids</taxon>
        <taxon>Fabales</taxon>
        <taxon>Fabaceae</taxon>
        <taxon>Papilionoideae</taxon>
        <taxon>50 kb inversion clade</taxon>
        <taxon>NPAAA clade</taxon>
        <taxon>Hologalegina</taxon>
        <taxon>IRL clade</taxon>
        <taxon>Trifolieae</taxon>
        <taxon>Trifolium</taxon>
    </lineage>
</organism>
<dbReference type="EMBL" id="LXQA010076098">
    <property type="protein sequence ID" value="MCI10403.1"/>
    <property type="molecule type" value="Genomic_DNA"/>
</dbReference>
<feature type="region of interest" description="Disordered" evidence="1">
    <location>
        <begin position="1"/>
        <end position="80"/>
    </location>
</feature>
<comment type="caution">
    <text evidence="2">The sequence shown here is derived from an EMBL/GenBank/DDBJ whole genome shotgun (WGS) entry which is preliminary data.</text>
</comment>
<dbReference type="AlphaFoldDB" id="A0A392PE68"/>
<feature type="non-terminal residue" evidence="2">
    <location>
        <position position="1"/>
    </location>
</feature>
<accession>A0A392PE68</accession>
<feature type="compositionally biased region" description="Basic and acidic residues" evidence="1">
    <location>
        <begin position="52"/>
        <end position="73"/>
    </location>
</feature>
<name>A0A392PE68_9FABA</name>
<feature type="compositionally biased region" description="Polar residues" evidence="1">
    <location>
        <begin position="19"/>
        <end position="33"/>
    </location>
</feature>
<dbReference type="Proteomes" id="UP000265520">
    <property type="component" value="Unassembled WGS sequence"/>
</dbReference>
<keyword evidence="3" id="KW-1185">Reference proteome</keyword>
<sequence>EVSSQQCQTGQRGPRTEALINTNGNNAQVNNETDIVGPNGNNGNGNGRRGRNSPEPHSSDNEDSRDYRHEDNRGMSPVLHLGRTPFTLRILESRVPRTLEKPPKLETYDGTKDPDEHVEHDLVERSNQM</sequence>
<evidence type="ECO:0000313" key="2">
    <source>
        <dbReference type="EMBL" id="MCI10403.1"/>
    </source>
</evidence>
<protein>
    <submittedName>
        <fullName evidence="2">Uncharacterized protein</fullName>
    </submittedName>
</protein>
<evidence type="ECO:0000313" key="3">
    <source>
        <dbReference type="Proteomes" id="UP000265520"/>
    </source>
</evidence>
<reference evidence="2 3" key="1">
    <citation type="journal article" date="2018" name="Front. Plant Sci.">
        <title>Red Clover (Trifolium pratense) and Zigzag Clover (T. medium) - A Picture of Genomic Similarities and Differences.</title>
        <authorList>
            <person name="Dluhosova J."/>
            <person name="Istvanek J."/>
            <person name="Nedelnik J."/>
            <person name="Repkova J."/>
        </authorList>
    </citation>
    <scope>NUCLEOTIDE SEQUENCE [LARGE SCALE GENOMIC DNA]</scope>
    <source>
        <strain evidence="3">cv. 10/8</strain>
        <tissue evidence="2">Leaf</tissue>
    </source>
</reference>